<dbReference type="PANTHER" id="PTHR45749">
    <property type="match status" value="1"/>
</dbReference>
<evidence type="ECO:0000313" key="2">
    <source>
        <dbReference type="Proteomes" id="UP001165289"/>
    </source>
</evidence>
<proteinExistence type="predicted"/>
<organism evidence="1 2">
    <name type="scientific">Oopsacas minuta</name>
    <dbReference type="NCBI Taxonomy" id="111878"/>
    <lineage>
        <taxon>Eukaryota</taxon>
        <taxon>Metazoa</taxon>
        <taxon>Porifera</taxon>
        <taxon>Hexactinellida</taxon>
        <taxon>Hexasterophora</taxon>
        <taxon>Lyssacinosida</taxon>
        <taxon>Leucopsacidae</taxon>
        <taxon>Oopsacas</taxon>
    </lineage>
</organism>
<dbReference type="AlphaFoldDB" id="A0AAV7KE98"/>
<reference evidence="1 2" key="1">
    <citation type="journal article" date="2023" name="BMC Biol.">
        <title>The compact genome of the sponge Oopsacas minuta (Hexactinellida) is lacking key metazoan core genes.</title>
        <authorList>
            <person name="Santini S."/>
            <person name="Schenkelaars Q."/>
            <person name="Jourda C."/>
            <person name="Duchesne M."/>
            <person name="Belahbib H."/>
            <person name="Rocher C."/>
            <person name="Selva M."/>
            <person name="Riesgo A."/>
            <person name="Vervoort M."/>
            <person name="Leys S.P."/>
            <person name="Kodjabachian L."/>
            <person name="Le Bivic A."/>
            <person name="Borchiellini C."/>
            <person name="Claverie J.M."/>
            <person name="Renard E."/>
        </authorList>
    </citation>
    <scope>NUCLEOTIDE SEQUENCE [LARGE SCALE GENOMIC DNA]</scope>
    <source>
        <strain evidence="1">SPO-2</strain>
    </source>
</reference>
<comment type="caution">
    <text evidence="1">The sequence shown here is derived from an EMBL/GenBank/DDBJ whole genome shotgun (WGS) entry which is preliminary data.</text>
</comment>
<keyword evidence="2" id="KW-1185">Reference proteome</keyword>
<protein>
    <recommendedName>
        <fullName evidence="3">DUF4371 domain-containing protein</fullName>
    </recommendedName>
</protein>
<dbReference type="PANTHER" id="PTHR45749:SF21">
    <property type="entry name" value="DUF4371 DOMAIN-CONTAINING PROTEIN"/>
    <property type="match status" value="1"/>
</dbReference>
<dbReference type="EMBL" id="JAKMXF010000055">
    <property type="protein sequence ID" value="KAI6659657.1"/>
    <property type="molecule type" value="Genomic_DNA"/>
</dbReference>
<accession>A0AAV7KE98</accession>
<dbReference type="Proteomes" id="UP001165289">
    <property type="component" value="Unassembled WGS sequence"/>
</dbReference>
<sequence>MLDSSQQFYFPSHSFREVGKGRQELAFRGHRGESKKLIIEEAKQNDSNIRAALRSRLKAGDAVLKYHLSSCGANVKNLSTMTQNEILNITGALITQKIVTEVQKCGPFSILADESADISAHKQPSISVCYTTRNDSSSILMESFLGFVTVFDLTGEGIGNSIERFCLSVGLDLNN</sequence>
<evidence type="ECO:0000313" key="1">
    <source>
        <dbReference type="EMBL" id="KAI6659657.1"/>
    </source>
</evidence>
<gene>
    <name evidence="1" type="ORF">LOD99_14580</name>
</gene>
<evidence type="ECO:0008006" key="3">
    <source>
        <dbReference type="Google" id="ProtNLM"/>
    </source>
</evidence>
<name>A0AAV7KE98_9METZ</name>